<dbReference type="RefSeq" id="WP_255923766.1">
    <property type="nucleotide sequence ID" value="NZ_JANFNG010000040.1"/>
</dbReference>
<dbReference type="PANTHER" id="PTHR35530">
    <property type="entry name" value="TAUTOMERASE-RELATED"/>
    <property type="match status" value="1"/>
</dbReference>
<feature type="domain" description="4-oxalocrotonate tautomerase-like" evidence="3">
    <location>
        <begin position="2"/>
        <end position="62"/>
    </location>
</feature>
<dbReference type="Proteomes" id="UP001057702">
    <property type="component" value="Unassembled WGS sequence"/>
</dbReference>
<reference evidence="4" key="1">
    <citation type="submission" date="2022-06" db="EMBL/GenBank/DDBJ databases">
        <title>Draft genome sequence of Streptomyces sp. RB6PN25 isolated from peat swamp forest in Thailand.</title>
        <authorList>
            <person name="Duangmal K."/>
            <person name="Klaysubun C."/>
        </authorList>
    </citation>
    <scope>NUCLEOTIDE SEQUENCE</scope>
    <source>
        <strain evidence="4">RB6PN25</strain>
    </source>
</reference>
<keyword evidence="2" id="KW-0413">Isomerase</keyword>
<evidence type="ECO:0000313" key="4">
    <source>
        <dbReference type="EMBL" id="MCQ4084686.1"/>
    </source>
</evidence>
<evidence type="ECO:0000313" key="5">
    <source>
        <dbReference type="Proteomes" id="UP001057702"/>
    </source>
</evidence>
<proteinExistence type="inferred from homology"/>
<keyword evidence="5" id="KW-1185">Reference proteome</keyword>
<dbReference type="InterPro" id="IPR004370">
    <property type="entry name" value="4-OT-like_dom"/>
</dbReference>
<dbReference type="SUPFAM" id="SSF55331">
    <property type="entry name" value="Tautomerase/MIF"/>
    <property type="match status" value="1"/>
</dbReference>
<accession>A0ABT1Q434</accession>
<dbReference type="Pfam" id="PF01361">
    <property type="entry name" value="Tautomerase"/>
    <property type="match status" value="1"/>
</dbReference>
<gene>
    <name evidence="4" type="ORF">NGB36_29950</name>
</gene>
<dbReference type="PANTHER" id="PTHR35530:SF2">
    <property type="entry name" value="BSL4019 PROTEIN"/>
    <property type="match status" value="1"/>
</dbReference>
<evidence type="ECO:0000256" key="2">
    <source>
        <dbReference type="ARBA" id="ARBA00023235"/>
    </source>
</evidence>
<dbReference type="EMBL" id="JANFNG010000040">
    <property type="protein sequence ID" value="MCQ4084686.1"/>
    <property type="molecule type" value="Genomic_DNA"/>
</dbReference>
<evidence type="ECO:0000259" key="3">
    <source>
        <dbReference type="Pfam" id="PF01361"/>
    </source>
</evidence>
<dbReference type="Gene3D" id="3.30.429.10">
    <property type="entry name" value="Macrophage Migration Inhibitory Factor"/>
    <property type="match status" value="1"/>
</dbReference>
<protein>
    <submittedName>
        <fullName evidence="4">Tautomerase family protein</fullName>
    </submittedName>
</protein>
<sequence>MPFIDIKVIAGAFTPEEKRRLVENVSEAVIAIEGEALRPFTHVVITETPSGEWAVGGEALTAQDVRAKRATAPAA</sequence>
<comment type="caution">
    <text evidence="4">The sequence shown here is derived from an EMBL/GenBank/DDBJ whole genome shotgun (WGS) entry which is preliminary data.</text>
</comment>
<organism evidence="4 5">
    <name type="scientific">Streptomyces humicola</name>
    <dbReference type="NCBI Taxonomy" id="2953240"/>
    <lineage>
        <taxon>Bacteria</taxon>
        <taxon>Bacillati</taxon>
        <taxon>Actinomycetota</taxon>
        <taxon>Actinomycetes</taxon>
        <taxon>Kitasatosporales</taxon>
        <taxon>Streptomycetaceae</taxon>
        <taxon>Streptomyces</taxon>
    </lineage>
</organism>
<comment type="similarity">
    <text evidence="1">Belongs to the 4-oxalocrotonate tautomerase family.</text>
</comment>
<evidence type="ECO:0000256" key="1">
    <source>
        <dbReference type="ARBA" id="ARBA00006723"/>
    </source>
</evidence>
<name>A0ABT1Q434_9ACTN</name>
<dbReference type="InterPro" id="IPR014347">
    <property type="entry name" value="Tautomerase/MIF_sf"/>
</dbReference>